<proteinExistence type="predicted"/>
<reference evidence="1 2" key="1">
    <citation type="submission" date="2018-03" db="EMBL/GenBank/DDBJ databases">
        <authorList>
            <person name="Keele B.F."/>
        </authorList>
    </citation>
    <scope>NUCLEOTIDE SEQUENCE [LARGE SCALE GENOMIC DNA]</scope>
    <source>
        <strain evidence="1 2">YL28-9</strain>
    </source>
</reference>
<sequence length="132" mass="13832">MKKIISVCAVIALLAVAFIHSGFISPKQPAGYKSLATVNLTASNSTSDGIYAVIQNNTSGGSTTYYIPPHTPAGTVLGQLPANGDLYTVSLTSAGGAHDMWVYWEHQSHVTGLRVSGMALGCESCARITIFN</sequence>
<protein>
    <submittedName>
        <fullName evidence="1">Uncharacterized protein</fullName>
    </submittedName>
</protein>
<evidence type="ECO:0000313" key="1">
    <source>
        <dbReference type="EMBL" id="PST84619.1"/>
    </source>
</evidence>
<name>A0A2T3HQB7_9SPHI</name>
<dbReference type="AlphaFoldDB" id="A0A2T3HQB7"/>
<dbReference type="Proteomes" id="UP000240912">
    <property type="component" value="Unassembled WGS sequence"/>
</dbReference>
<dbReference type="EMBL" id="PYLS01000001">
    <property type="protein sequence ID" value="PST84619.1"/>
    <property type="molecule type" value="Genomic_DNA"/>
</dbReference>
<gene>
    <name evidence="1" type="ORF">C7T94_00325</name>
</gene>
<keyword evidence="2" id="KW-1185">Reference proteome</keyword>
<dbReference type="OrthoDB" id="767994at2"/>
<accession>A0A2T3HQB7</accession>
<organism evidence="1 2">
    <name type="scientific">Pedobacter yulinensis</name>
    <dbReference type="NCBI Taxonomy" id="2126353"/>
    <lineage>
        <taxon>Bacteria</taxon>
        <taxon>Pseudomonadati</taxon>
        <taxon>Bacteroidota</taxon>
        <taxon>Sphingobacteriia</taxon>
        <taxon>Sphingobacteriales</taxon>
        <taxon>Sphingobacteriaceae</taxon>
        <taxon>Pedobacter</taxon>
    </lineage>
</organism>
<comment type="caution">
    <text evidence="1">The sequence shown here is derived from an EMBL/GenBank/DDBJ whole genome shotgun (WGS) entry which is preliminary data.</text>
</comment>
<dbReference type="RefSeq" id="WP_107212566.1">
    <property type="nucleotide sequence ID" value="NZ_KZ686268.1"/>
</dbReference>
<evidence type="ECO:0000313" key="2">
    <source>
        <dbReference type="Proteomes" id="UP000240912"/>
    </source>
</evidence>